<evidence type="ECO:0000256" key="4">
    <source>
        <dbReference type="ARBA" id="ARBA00022777"/>
    </source>
</evidence>
<evidence type="ECO:0000256" key="10">
    <source>
        <dbReference type="ARBA" id="ARBA00039095"/>
    </source>
</evidence>
<keyword evidence="3" id="KW-0547">Nucleotide-binding</keyword>
<dbReference type="EC" id="2.7.1.217" evidence="10"/>
<dbReference type="InterPro" id="IPR050007">
    <property type="entry name" value="OtnK"/>
</dbReference>
<evidence type="ECO:0000256" key="1">
    <source>
        <dbReference type="ARBA" id="ARBA00005715"/>
    </source>
</evidence>
<comment type="similarity">
    <text evidence="1">Belongs to the four-carbon acid sugar kinase family.</text>
</comment>
<comment type="function">
    <text evidence="9">Catalyzes the ATP-dependent phosphorylation of 3-oxo-tetronate to 3-oxo-tetronate 4-phosphate.</text>
</comment>
<dbReference type="EMBL" id="DXHV01000071">
    <property type="protein sequence ID" value="HIW01041.1"/>
    <property type="molecule type" value="Genomic_DNA"/>
</dbReference>
<evidence type="ECO:0000256" key="7">
    <source>
        <dbReference type="ARBA" id="ARBA00035898"/>
    </source>
</evidence>
<comment type="catalytic activity">
    <reaction evidence="7">
        <text>3-dehydro-L-erythronate + ATP = 3-dehydro-4-O-phospho-L-erythronate + ADP + H(+)</text>
        <dbReference type="Rhea" id="RHEA:52552"/>
        <dbReference type="ChEBI" id="CHEBI:15378"/>
        <dbReference type="ChEBI" id="CHEBI:30616"/>
        <dbReference type="ChEBI" id="CHEBI:136592"/>
        <dbReference type="ChEBI" id="CHEBI:136670"/>
        <dbReference type="ChEBI" id="CHEBI:456216"/>
        <dbReference type="EC" id="2.7.1.217"/>
    </reaction>
</comment>
<dbReference type="InterPro" id="IPR037051">
    <property type="entry name" value="4-carb_acid_sugar_kinase_N_sf"/>
</dbReference>
<evidence type="ECO:0000256" key="9">
    <source>
        <dbReference type="ARBA" id="ARBA00037335"/>
    </source>
</evidence>
<dbReference type="InterPro" id="IPR042213">
    <property type="entry name" value="NBD_C_sf"/>
</dbReference>
<comment type="catalytic activity">
    <reaction evidence="8">
        <text>3-dehydro-D-erythronate + ATP = 3-dehydro-4-O-phospho-D-erythronate + ADP + H(+)</text>
        <dbReference type="Rhea" id="RHEA:52556"/>
        <dbReference type="ChEBI" id="CHEBI:15378"/>
        <dbReference type="ChEBI" id="CHEBI:30616"/>
        <dbReference type="ChEBI" id="CHEBI:57958"/>
        <dbReference type="ChEBI" id="CHEBI:136593"/>
        <dbReference type="ChEBI" id="CHEBI:456216"/>
        <dbReference type="EC" id="2.7.1.217"/>
    </reaction>
</comment>
<evidence type="ECO:0000313" key="16">
    <source>
        <dbReference type="Proteomes" id="UP000886752"/>
    </source>
</evidence>
<dbReference type="AlphaFoldDB" id="A0A9D1TR24"/>
<evidence type="ECO:0000256" key="3">
    <source>
        <dbReference type="ARBA" id="ARBA00022741"/>
    </source>
</evidence>
<evidence type="ECO:0000256" key="2">
    <source>
        <dbReference type="ARBA" id="ARBA00022679"/>
    </source>
</evidence>
<evidence type="ECO:0000256" key="11">
    <source>
        <dbReference type="ARBA" id="ARBA00039461"/>
    </source>
</evidence>
<dbReference type="SUPFAM" id="SSF142764">
    <property type="entry name" value="YgbK-like"/>
    <property type="match status" value="1"/>
</dbReference>
<keyword evidence="2" id="KW-0808">Transferase</keyword>
<evidence type="ECO:0000259" key="13">
    <source>
        <dbReference type="Pfam" id="PF07005"/>
    </source>
</evidence>
<dbReference type="GO" id="GO:0016301">
    <property type="term" value="F:kinase activity"/>
    <property type="evidence" value="ECO:0007669"/>
    <property type="project" value="UniProtKB-KW"/>
</dbReference>
<reference evidence="15" key="1">
    <citation type="journal article" date="2021" name="PeerJ">
        <title>Extensive microbial diversity within the chicken gut microbiome revealed by metagenomics and culture.</title>
        <authorList>
            <person name="Gilroy R."/>
            <person name="Ravi A."/>
            <person name="Getino M."/>
            <person name="Pursley I."/>
            <person name="Horton D.L."/>
            <person name="Alikhan N.F."/>
            <person name="Baker D."/>
            <person name="Gharbi K."/>
            <person name="Hall N."/>
            <person name="Watson M."/>
            <person name="Adriaenssens E.M."/>
            <person name="Foster-Nyarko E."/>
            <person name="Jarju S."/>
            <person name="Secka A."/>
            <person name="Antonio M."/>
            <person name="Oren A."/>
            <person name="Chaudhuri R.R."/>
            <person name="La Ragione R."/>
            <person name="Hildebrand F."/>
            <person name="Pallen M.J."/>
        </authorList>
    </citation>
    <scope>NUCLEOTIDE SEQUENCE</scope>
    <source>
        <strain evidence="15">ChiHecec2B26-446</strain>
    </source>
</reference>
<protein>
    <recommendedName>
        <fullName evidence="11">3-oxo-tetronate kinase</fullName>
        <ecNumber evidence="10">2.7.1.217</ecNumber>
    </recommendedName>
    <alternativeName>
        <fullName evidence="12">3-dehydrotetronate 4-kinase</fullName>
    </alternativeName>
</protein>
<keyword evidence="5" id="KW-0067">ATP-binding</keyword>
<dbReference type="NCBIfam" id="NF043035">
    <property type="entry name" value="OxoTetrKin"/>
    <property type="match status" value="1"/>
</dbReference>
<keyword evidence="4 15" id="KW-0418">Kinase</keyword>
<dbReference type="InterPro" id="IPR031475">
    <property type="entry name" value="NBD_C"/>
</dbReference>
<feature type="domain" description="Four-carbon acid sugar kinase N-terminal" evidence="13">
    <location>
        <begin position="4"/>
        <end position="225"/>
    </location>
</feature>
<keyword evidence="6" id="KW-0119">Carbohydrate metabolism</keyword>
<evidence type="ECO:0000256" key="8">
    <source>
        <dbReference type="ARBA" id="ARBA00036346"/>
    </source>
</evidence>
<evidence type="ECO:0000256" key="12">
    <source>
        <dbReference type="ARBA" id="ARBA00041377"/>
    </source>
</evidence>
<evidence type="ECO:0000259" key="14">
    <source>
        <dbReference type="Pfam" id="PF17042"/>
    </source>
</evidence>
<reference evidence="15" key="2">
    <citation type="submission" date="2021-04" db="EMBL/GenBank/DDBJ databases">
        <authorList>
            <person name="Gilroy R."/>
        </authorList>
    </citation>
    <scope>NUCLEOTIDE SEQUENCE</scope>
    <source>
        <strain evidence="15">ChiHecec2B26-446</strain>
    </source>
</reference>
<gene>
    <name evidence="15" type="ORF">H9894_07625</name>
</gene>
<dbReference type="Proteomes" id="UP000886752">
    <property type="component" value="Unassembled WGS sequence"/>
</dbReference>
<feature type="domain" description="Four-carbon acid sugar kinase nucleotide binding" evidence="14">
    <location>
        <begin position="255"/>
        <end position="416"/>
    </location>
</feature>
<dbReference type="Gene3D" id="3.40.50.10840">
    <property type="entry name" value="Putative sugar-binding, N-terminal domain"/>
    <property type="match status" value="1"/>
</dbReference>
<evidence type="ECO:0000313" key="15">
    <source>
        <dbReference type="EMBL" id="HIW01041.1"/>
    </source>
</evidence>
<comment type="caution">
    <text evidence="15">The sequence shown here is derived from an EMBL/GenBank/DDBJ whole genome shotgun (WGS) entry which is preliminary data.</text>
</comment>
<organism evidence="15 16">
    <name type="scientific">Candidatus Desulfovibrio intestinipullorum</name>
    <dbReference type="NCBI Taxonomy" id="2838536"/>
    <lineage>
        <taxon>Bacteria</taxon>
        <taxon>Pseudomonadati</taxon>
        <taxon>Thermodesulfobacteriota</taxon>
        <taxon>Desulfovibrionia</taxon>
        <taxon>Desulfovibrionales</taxon>
        <taxon>Desulfovibrionaceae</taxon>
        <taxon>Desulfovibrio</taxon>
    </lineage>
</organism>
<dbReference type="Gene3D" id="3.40.980.20">
    <property type="entry name" value="Four-carbon acid sugar kinase, nucleotide binding domain"/>
    <property type="match status" value="1"/>
</dbReference>
<evidence type="ECO:0000256" key="5">
    <source>
        <dbReference type="ARBA" id="ARBA00022840"/>
    </source>
</evidence>
<dbReference type="InterPro" id="IPR010737">
    <property type="entry name" value="4-carb_acid_sugar_kinase_N"/>
</dbReference>
<dbReference type="Pfam" id="PF07005">
    <property type="entry name" value="SBD_N"/>
    <property type="match status" value="1"/>
</dbReference>
<dbReference type="Pfam" id="PF17042">
    <property type="entry name" value="NBD_C"/>
    <property type="match status" value="1"/>
</dbReference>
<sequence length="425" mass="45286">MIKIGVLADDFTGATDIASFLVLNGLSTVQLNAVSDDLAAPDVEAVVISHKSRSCPVDEALAQMKKSLQWLLKNGCRQIYFKYCSTFDSSAKGNIGPVTDMLMQELGTDFTVFQPALPVNGRTVFKGYLFVGDVLLSESGMRNHPITPMTDSSLPRLVEMQSKGCCGVIDVYTVRKGVQAVLDKVAELKAAGYSYAVLDAVDEGDLLVEGEAFKDLRLVTGGSGLPIGLARAVREEGSDAAQAMRLGYPQGRKAVVLSGSCSVMTNSQVAAYRKLAATQAVDVDRLMHADAAGRAAYIDEMTAFLAAHLDDEYAPLVYATSDAVTLAAVQEKYGVAASSSTIENFFADLAVKMRDLGVERFIIAGGETSSIVTKALGVAGFYIGAPIAPGVPWVRSINNNLSLTLKSGNFGKEDFFARAQKEFPV</sequence>
<proteinExistence type="inferred from homology"/>
<name>A0A9D1TR24_9BACT</name>
<evidence type="ECO:0000256" key="6">
    <source>
        <dbReference type="ARBA" id="ARBA00023277"/>
    </source>
</evidence>
<accession>A0A9D1TR24</accession>
<dbReference type="GO" id="GO:0005524">
    <property type="term" value="F:ATP binding"/>
    <property type="evidence" value="ECO:0007669"/>
    <property type="project" value="UniProtKB-KW"/>
</dbReference>